<sequence length="746" mass="87801">MNPSGNIGVIEPNGEEHTLIHGPSVYSDNPQERIQARRLRIAARQEARRREALGEYLDGKKESEEDQSKSYKQKEESRLKLTKLLLCGTELVTNIQVATDIREIHRRVEEEEVKRQRLEKLENEVKTSQDKFDEITAKWEEGKQKRIPQELWEMLNTQQVHCAGLIEDKNKLISELQQELKIKDDQYVKDLKKQSDDISLLLERMEEQVKCMMKSFRQELMHIEKAFESERQELLSNNKKKWERALQAHNAKELEYLINRMKKVEDYEKQLNKQRAWDCEEYNMIKIKLERDVQILEQQLQQMKATYQLNQEKLEYNFQVLKKRDEESTVIKSQQKRKLNRLHDILNNLRTKYAKQIKQFQEENQNLTSDYKRLVGQFKELQKAMRHFAIIDAEKFREIWLMNEEEAKALAQRAFDVDRVIHAQHLGLPWEIPDFWFLKNVGPISIQQQKSATQILEELLLQTEEEGIDKSSEDDSYMDLPKQVSAKTTKKILMLLCDESGFLIESKLLSLLLPLEKSECYLLRLDAIFSALGIESEDDLYKLVNFFLQYRSHRLSSAQYSTSTHTTRTSLMSTMERLSLMSQVDRKSLTSKSEVESMDQETLQGGNESLVDKELREEGLSSPRLIHPNDVLKILEAFVMGLKKPKDIRPVLRIKKDTRDNSKDTEYWTSLAMVIPLSKQSLWDALYKALEKYYLVLTQRAKLLMENDSLEQQNAEMQSLLQQYLQAKVNSELQIPPTQSFRMPTK</sequence>
<keyword evidence="4" id="KW-0282">Flagellum</keyword>
<evidence type="ECO:0000256" key="12">
    <source>
        <dbReference type="SAM" id="MobiDB-lite"/>
    </source>
</evidence>
<organism evidence="15 16">
    <name type="scientific">Mesocricetus auratus</name>
    <name type="common">Golden hamster</name>
    <dbReference type="NCBI Taxonomy" id="10036"/>
    <lineage>
        <taxon>Eukaryota</taxon>
        <taxon>Metazoa</taxon>
        <taxon>Chordata</taxon>
        <taxon>Craniata</taxon>
        <taxon>Vertebrata</taxon>
        <taxon>Euteleostomi</taxon>
        <taxon>Mammalia</taxon>
        <taxon>Eutheria</taxon>
        <taxon>Euarchontoglires</taxon>
        <taxon>Glires</taxon>
        <taxon>Rodentia</taxon>
        <taxon>Myomorpha</taxon>
        <taxon>Muroidea</taxon>
        <taxon>Cricetidae</taxon>
        <taxon>Cricetinae</taxon>
        <taxon>Mesocricetus</taxon>
    </lineage>
</organism>
<dbReference type="PANTHER" id="PTHR21625:SF1">
    <property type="entry name" value="DYNEIN REGULATORY COMPLEX PROTEIN 1"/>
    <property type="match status" value="1"/>
</dbReference>
<evidence type="ECO:0000256" key="11">
    <source>
        <dbReference type="SAM" id="Coils"/>
    </source>
</evidence>
<dbReference type="Proteomes" id="UP000886700">
    <property type="component" value="Unplaced"/>
</dbReference>
<name>A0ABM2W6Z6_MESAU</name>
<evidence type="ECO:0000313" key="16">
    <source>
        <dbReference type="RefSeq" id="XP_040586752.1"/>
    </source>
</evidence>
<accession>A0ABM2W6Z6</accession>
<keyword evidence="5 11" id="KW-0175">Coiled coil</keyword>
<comment type="similarity">
    <text evidence="2">Belongs to the DRC1 family.</text>
</comment>
<comment type="subcellular location">
    <subcellularLocation>
        <location evidence="1">Cytoplasm</location>
        <location evidence="1">Cytoskeleton</location>
        <location evidence="1">Flagellum axoneme</location>
    </subcellularLocation>
</comment>
<evidence type="ECO:0000313" key="15">
    <source>
        <dbReference type="Proteomes" id="UP000886700"/>
    </source>
</evidence>
<dbReference type="RefSeq" id="XP_040586752.1">
    <property type="nucleotide sequence ID" value="XM_040730818.1"/>
</dbReference>
<feature type="coiled-coil region" evidence="11">
    <location>
        <begin position="101"/>
        <end position="138"/>
    </location>
</feature>
<dbReference type="InterPro" id="IPR039505">
    <property type="entry name" value="DRC1/2_N"/>
</dbReference>
<dbReference type="GeneID" id="101822936"/>
<gene>
    <name evidence="16" type="primary">Drc1</name>
</gene>
<evidence type="ECO:0000256" key="5">
    <source>
        <dbReference type="ARBA" id="ARBA00023054"/>
    </source>
</evidence>
<feature type="coiled-coil region" evidence="11">
    <location>
        <begin position="166"/>
        <end position="252"/>
    </location>
</feature>
<protein>
    <recommendedName>
        <fullName evidence="3">Dynein regulatory complex protein 1</fullName>
    </recommendedName>
    <alternativeName>
        <fullName evidence="8">Coiled-coil domain-containing protein 164</fullName>
    </alternativeName>
</protein>
<dbReference type="Pfam" id="PF14772">
    <property type="entry name" value="NYD-SP28"/>
    <property type="match status" value="1"/>
</dbReference>
<dbReference type="PANTHER" id="PTHR21625">
    <property type="entry name" value="NYD-SP28 PROTEIN"/>
    <property type="match status" value="1"/>
</dbReference>
<dbReference type="Pfam" id="PF14775">
    <property type="entry name" value="NYD-SP28_assoc"/>
    <property type="match status" value="1"/>
</dbReference>
<proteinExistence type="inferred from homology"/>
<feature type="domain" description="Dynein regulatory complex protein 1/2 N-terminal" evidence="13">
    <location>
        <begin position="97"/>
        <end position="198"/>
    </location>
</feature>
<keyword evidence="15" id="KW-1185">Reference proteome</keyword>
<evidence type="ECO:0000256" key="1">
    <source>
        <dbReference type="ARBA" id="ARBA00004611"/>
    </source>
</evidence>
<evidence type="ECO:0000259" key="13">
    <source>
        <dbReference type="Pfam" id="PF14772"/>
    </source>
</evidence>
<dbReference type="InterPro" id="IPR039750">
    <property type="entry name" value="DRC1/DRC2"/>
</dbReference>
<evidence type="ECO:0000256" key="7">
    <source>
        <dbReference type="ARBA" id="ARBA00023273"/>
    </source>
</evidence>
<evidence type="ECO:0000259" key="14">
    <source>
        <dbReference type="Pfam" id="PF14775"/>
    </source>
</evidence>
<evidence type="ECO:0000256" key="3">
    <source>
        <dbReference type="ARBA" id="ARBA00013815"/>
    </source>
</evidence>
<evidence type="ECO:0000256" key="6">
    <source>
        <dbReference type="ARBA" id="ARBA00023069"/>
    </source>
</evidence>
<feature type="coiled-coil region" evidence="11">
    <location>
        <begin position="279"/>
        <end position="384"/>
    </location>
</feature>
<keyword evidence="6" id="KW-0969">Cilium</keyword>
<evidence type="ECO:0000256" key="8">
    <source>
        <dbReference type="ARBA" id="ARBA00031554"/>
    </source>
</evidence>
<keyword evidence="7" id="KW-0966">Cell projection</keyword>
<evidence type="ECO:0000256" key="4">
    <source>
        <dbReference type="ARBA" id="ARBA00022846"/>
    </source>
</evidence>
<evidence type="ECO:0000256" key="10">
    <source>
        <dbReference type="ARBA" id="ARBA00046545"/>
    </source>
</evidence>
<comment type="subunit">
    <text evidence="10">Component of the nexin-dynein regulatory complex (N-DRC). Interacts with CCDC65/DRC2, DRC3, GAS8/DRC4 and TCTE1/DRC5.</text>
</comment>
<comment type="function">
    <text evidence="9">Component of the nexin-dynein regulatory complex (N-DRC) a key regulator of ciliary/flagellar motility which maintains the alignment and integrity of the distal axoneme and regulates microtubule sliding in motile axonemes. Plays a critical role in the assembly of N-DRC and also stabilizes the assembly of multiple inner dynein arms and radial spokes. Coassembles with CCDC65/DRC2 to form a central scaffold needed for assembly of the N-DRC and its attachment to the outer doublet microtubules.</text>
</comment>
<feature type="coiled-coil region" evidence="11">
    <location>
        <begin position="700"/>
        <end position="730"/>
    </location>
</feature>
<reference evidence="16" key="1">
    <citation type="submission" date="2025-08" db="UniProtKB">
        <authorList>
            <consortium name="RefSeq"/>
        </authorList>
    </citation>
    <scope>IDENTIFICATION</scope>
    <source>
        <tissue evidence="16">Liver</tissue>
    </source>
</reference>
<evidence type="ECO:0000256" key="2">
    <source>
        <dbReference type="ARBA" id="ARBA00009688"/>
    </source>
</evidence>
<feature type="domain" description="Dynein regulatory complex protein 1 C-terminal" evidence="14">
    <location>
        <begin position="666"/>
        <end position="725"/>
    </location>
</feature>
<evidence type="ECO:0000256" key="9">
    <source>
        <dbReference type="ARBA" id="ARBA00046115"/>
    </source>
</evidence>
<dbReference type="InterPro" id="IPR029440">
    <property type="entry name" value="DRC1_C"/>
</dbReference>
<feature type="region of interest" description="Disordered" evidence="12">
    <location>
        <begin position="53"/>
        <end position="73"/>
    </location>
</feature>